<protein>
    <submittedName>
        <fullName evidence="1">Uncharacterized protein</fullName>
    </submittedName>
</protein>
<dbReference type="AlphaFoldDB" id="A0AAW2GVQ5"/>
<gene>
    <name evidence="1" type="ORF">PUN28_002719</name>
</gene>
<dbReference type="Proteomes" id="UP001430953">
    <property type="component" value="Unassembled WGS sequence"/>
</dbReference>
<proteinExistence type="predicted"/>
<accession>A0AAW2GVQ5</accession>
<sequence length="97" mass="11325">MEWSQNSVRSINFNNIIKIISFKNYVLFTYAINNALQLQNHDRPLIKILTKAFEKLCGMKISKNPLVSKTRGFRAYRELSTCKSRIGKKVIPRFLCD</sequence>
<organism evidence="1 2">
    <name type="scientific">Cardiocondyla obscurior</name>
    <dbReference type="NCBI Taxonomy" id="286306"/>
    <lineage>
        <taxon>Eukaryota</taxon>
        <taxon>Metazoa</taxon>
        <taxon>Ecdysozoa</taxon>
        <taxon>Arthropoda</taxon>
        <taxon>Hexapoda</taxon>
        <taxon>Insecta</taxon>
        <taxon>Pterygota</taxon>
        <taxon>Neoptera</taxon>
        <taxon>Endopterygota</taxon>
        <taxon>Hymenoptera</taxon>
        <taxon>Apocrita</taxon>
        <taxon>Aculeata</taxon>
        <taxon>Formicoidea</taxon>
        <taxon>Formicidae</taxon>
        <taxon>Myrmicinae</taxon>
        <taxon>Cardiocondyla</taxon>
    </lineage>
</organism>
<evidence type="ECO:0000313" key="1">
    <source>
        <dbReference type="EMBL" id="KAL0131377.1"/>
    </source>
</evidence>
<evidence type="ECO:0000313" key="2">
    <source>
        <dbReference type="Proteomes" id="UP001430953"/>
    </source>
</evidence>
<dbReference type="EMBL" id="JADYXP020000002">
    <property type="protein sequence ID" value="KAL0131377.1"/>
    <property type="molecule type" value="Genomic_DNA"/>
</dbReference>
<name>A0AAW2GVQ5_9HYME</name>
<comment type="caution">
    <text evidence="1">The sequence shown here is derived from an EMBL/GenBank/DDBJ whole genome shotgun (WGS) entry which is preliminary data.</text>
</comment>
<reference evidence="1 2" key="1">
    <citation type="submission" date="2023-03" db="EMBL/GenBank/DDBJ databases">
        <title>High recombination rates correlate with genetic variation in Cardiocondyla obscurior ants.</title>
        <authorList>
            <person name="Errbii M."/>
        </authorList>
    </citation>
    <scope>NUCLEOTIDE SEQUENCE [LARGE SCALE GENOMIC DNA]</scope>
    <source>
        <strain evidence="1">Alpha-2009</strain>
        <tissue evidence="1">Whole body</tissue>
    </source>
</reference>
<keyword evidence="2" id="KW-1185">Reference proteome</keyword>